<dbReference type="PANTHER" id="PTHR13234">
    <property type="entry name" value="GAMMA-INTERFERON INDUCIBLE LYSOSOMAL THIOL REDUCTASE GILT"/>
    <property type="match status" value="1"/>
</dbReference>
<evidence type="ECO:0000256" key="2">
    <source>
        <dbReference type="ARBA" id="ARBA00023180"/>
    </source>
</evidence>
<keyword evidence="3" id="KW-0472">Membrane</keyword>
<keyword evidence="3" id="KW-1133">Transmembrane helix</keyword>
<reference evidence="4 5" key="1">
    <citation type="submission" date="2020-08" db="EMBL/GenBank/DDBJ databases">
        <authorList>
            <person name="Koutsovoulos G."/>
            <person name="Danchin GJ E."/>
        </authorList>
    </citation>
    <scope>NUCLEOTIDE SEQUENCE [LARGE SCALE GENOMIC DNA]</scope>
</reference>
<protein>
    <submittedName>
        <fullName evidence="4">Uncharacterized protein</fullName>
    </submittedName>
</protein>
<keyword evidence="2" id="KW-0325">Glycoprotein</keyword>
<comment type="caution">
    <text evidence="4">The sequence shown here is derived from an EMBL/GenBank/DDBJ whole genome shotgun (WGS) entry which is preliminary data.</text>
</comment>
<dbReference type="EMBL" id="CAJEWN010000197">
    <property type="protein sequence ID" value="CAD2172274.1"/>
    <property type="molecule type" value="Genomic_DNA"/>
</dbReference>
<evidence type="ECO:0000256" key="3">
    <source>
        <dbReference type="SAM" id="Phobius"/>
    </source>
</evidence>
<dbReference type="GO" id="GO:0016671">
    <property type="term" value="F:oxidoreductase activity, acting on a sulfur group of donors, disulfide as acceptor"/>
    <property type="evidence" value="ECO:0007669"/>
    <property type="project" value="InterPro"/>
</dbReference>
<keyword evidence="3" id="KW-0812">Transmembrane</keyword>
<gene>
    <name evidence="4" type="ORF">MENT_LOCUS23814</name>
</gene>
<proteinExistence type="inferred from homology"/>
<organism evidence="4 5">
    <name type="scientific">Meloidogyne enterolobii</name>
    <name type="common">Root-knot nematode worm</name>
    <name type="synonym">Meloidogyne mayaguensis</name>
    <dbReference type="NCBI Taxonomy" id="390850"/>
    <lineage>
        <taxon>Eukaryota</taxon>
        <taxon>Metazoa</taxon>
        <taxon>Ecdysozoa</taxon>
        <taxon>Nematoda</taxon>
        <taxon>Chromadorea</taxon>
        <taxon>Rhabditida</taxon>
        <taxon>Tylenchina</taxon>
        <taxon>Tylenchomorpha</taxon>
        <taxon>Tylenchoidea</taxon>
        <taxon>Meloidogynidae</taxon>
        <taxon>Meloidogyninae</taxon>
        <taxon>Meloidogyne</taxon>
    </lineage>
</organism>
<comment type="similarity">
    <text evidence="1">Belongs to the GILT family.</text>
</comment>
<evidence type="ECO:0000313" key="4">
    <source>
        <dbReference type="EMBL" id="CAD2172274.1"/>
    </source>
</evidence>
<dbReference type="OrthoDB" id="958254at2759"/>
<dbReference type="InterPro" id="IPR004911">
    <property type="entry name" value="Interferon-induced_GILT"/>
</dbReference>
<accession>A0A6V7VD66</accession>
<feature type="transmembrane region" description="Helical" evidence="3">
    <location>
        <begin position="16"/>
        <end position="33"/>
    </location>
</feature>
<dbReference type="Proteomes" id="UP000580250">
    <property type="component" value="Unassembled WGS sequence"/>
</dbReference>
<dbReference type="PANTHER" id="PTHR13234:SF70">
    <property type="entry name" value="GILT-LIKE PROTEIN C02D5.2"/>
    <property type="match status" value="1"/>
</dbReference>
<evidence type="ECO:0000313" key="5">
    <source>
        <dbReference type="Proteomes" id="UP000580250"/>
    </source>
</evidence>
<dbReference type="Pfam" id="PF03227">
    <property type="entry name" value="GILT"/>
    <property type="match status" value="1"/>
</dbReference>
<evidence type="ECO:0000256" key="1">
    <source>
        <dbReference type="ARBA" id="ARBA00005679"/>
    </source>
</evidence>
<dbReference type="AlphaFoldDB" id="A0A6V7VD66"/>
<sequence>MHLRHYYRHQNKISRPLFYLLLFILAFLFLIWWNSLTENVVEMPHRQRLLPPPIFKKFRQNSKFELDENNQMTFKEEPENQPPPPLMPVAVPPPKKANVVQVTIYMEAQCPDTTGFIRRQLLPSWSRLSSTRRLNVTLVPFGKASCVAEEDDYKCDCQHGKDECELNQLMNCAIEHLPDPESHIPLIGCVQGKDNLIAAFRSCLNGHSSSDLLWTCSIGKLGRRLHALAGNKTISIGDSFNFVPWVVLDGQRENDAFYALEENLCKRIHDPVPKQCLKFL</sequence>
<name>A0A6V7VD66_MELEN</name>